<protein>
    <submittedName>
        <fullName evidence="1">Uncharacterized protein</fullName>
    </submittedName>
</protein>
<sequence length="129" mass="15011">MKFGEWCETLVLQEPELRKITDTTVIVERWFKHLKMEDENKVCWSCGHWLIGGGCWKDGVNNRINTDVDYSCEAWLEEDTPGTITHEVYNTAIEELFKEAISKGKVNEKNIDDAFAGFKHDLTIRQERS</sequence>
<evidence type="ECO:0000313" key="1">
    <source>
        <dbReference type="EMBL" id="MBD1373735.1"/>
    </source>
</evidence>
<name>A0A926NDC7_9BACL</name>
<keyword evidence="2" id="KW-1185">Reference proteome</keyword>
<organism evidence="1 2">
    <name type="scientific">Polycladospora coralii</name>
    <dbReference type="NCBI Taxonomy" id="2771432"/>
    <lineage>
        <taxon>Bacteria</taxon>
        <taxon>Bacillati</taxon>
        <taxon>Bacillota</taxon>
        <taxon>Bacilli</taxon>
        <taxon>Bacillales</taxon>
        <taxon>Thermoactinomycetaceae</taxon>
        <taxon>Polycladospora</taxon>
    </lineage>
</organism>
<comment type="caution">
    <text evidence="1">The sequence shown here is derived from an EMBL/GenBank/DDBJ whole genome shotgun (WGS) entry which is preliminary data.</text>
</comment>
<evidence type="ECO:0000313" key="2">
    <source>
        <dbReference type="Proteomes" id="UP000661691"/>
    </source>
</evidence>
<dbReference type="AlphaFoldDB" id="A0A926NDC7"/>
<gene>
    <name evidence="1" type="ORF">IC620_15420</name>
</gene>
<dbReference type="RefSeq" id="WP_191142731.1">
    <property type="nucleotide sequence ID" value="NZ_JACXAH010000036.1"/>
</dbReference>
<dbReference type="Proteomes" id="UP000661691">
    <property type="component" value="Unassembled WGS sequence"/>
</dbReference>
<accession>A0A926NDC7</accession>
<dbReference type="EMBL" id="JACXAH010000036">
    <property type="protein sequence ID" value="MBD1373735.1"/>
    <property type="molecule type" value="Genomic_DNA"/>
</dbReference>
<reference evidence="1" key="1">
    <citation type="submission" date="2020-09" db="EMBL/GenBank/DDBJ databases">
        <title>A novel bacterium of genus Hazenella, isolated from South China Sea.</title>
        <authorList>
            <person name="Huang H."/>
            <person name="Mo K."/>
            <person name="Hu Y."/>
        </authorList>
    </citation>
    <scope>NUCLEOTIDE SEQUENCE</scope>
    <source>
        <strain evidence="1">IB182357</strain>
    </source>
</reference>
<proteinExistence type="predicted"/>